<feature type="region of interest" description="Disordered" evidence="1">
    <location>
        <begin position="62"/>
        <end position="119"/>
    </location>
</feature>
<reference evidence="2" key="1">
    <citation type="submission" date="2020-05" db="EMBL/GenBank/DDBJ databases">
        <title>WGS assembly of Panicum virgatum.</title>
        <authorList>
            <person name="Lovell J.T."/>
            <person name="Jenkins J."/>
            <person name="Shu S."/>
            <person name="Juenger T.E."/>
            <person name="Schmutz J."/>
        </authorList>
    </citation>
    <scope>NUCLEOTIDE SEQUENCE</scope>
    <source>
        <strain evidence="2">AP13</strain>
    </source>
</reference>
<protein>
    <submittedName>
        <fullName evidence="2">Uncharacterized protein</fullName>
    </submittedName>
</protein>
<feature type="region of interest" description="Disordered" evidence="1">
    <location>
        <begin position="154"/>
        <end position="175"/>
    </location>
</feature>
<dbReference type="Proteomes" id="UP000823388">
    <property type="component" value="Chromosome 5K"/>
</dbReference>
<keyword evidence="3" id="KW-1185">Reference proteome</keyword>
<evidence type="ECO:0000313" key="3">
    <source>
        <dbReference type="Proteomes" id="UP000823388"/>
    </source>
</evidence>
<name>A0A8T0SN43_PANVG</name>
<dbReference type="AlphaFoldDB" id="A0A8T0SN43"/>
<dbReference type="EMBL" id="CM029045">
    <property type="protein sequence ID" value="KAG2597826.1"/>
    <property type="molecule type" value="Genomic_DNA"/>
</dbReference>
<sequence>MFEICHYLPLQYIYKKIDQITLSSSFLLFLHSLSYSSAGLLLLPNRGQGRGLTASSALSTTCAASRRRHPRPSSQLQTTTVRPLLQTTSAVRRRPPNPRQNRAAPPKIVPPRGPPPPAARPPAQLLACFCYCGKTRRPATLFLPLPKFLALPPPPPGLGRRHSARLPPTAAPEDDLLFLRR</sequence>
<evidence type="ECO:0000256" key="1">
    <source>
        <dbReference type="SAM" id="MobiDB-lite"/>
    </source>
</evidence>
<organism evidence="2 3">
    <name type="scientific">Panicum virgatum</name>
    <name type="common">Blackwell switchgrass</name>
    <dbReference type="NCBI Taxonomy" id="38727"/>
    <lineage>
        <taxon>Eukaryota</taxon>
        <taxon>Viridiplantae</taxon>
        <taxon>Streptophyta</taxon>
        <taxon>Embryophyta</taxon>
        <taxon>Tracheophyta</taxon>
        <taxon>Spermatophyta</taxon>
        <taxon>Magnoliopsida</taxon>
        <taxon>Liliopsida</taxon>
        <taxon>Poales</taxon>
        <taxon>Poaceae</taxon>
        <taxon>PACMAD clade</taxon>
        <taxon>Panicoideae</taxon>
        <taxon>Panicodae</taxon>
        <taxon>Paniceae</taxon>
        <taxon>Panicinae</taxon>
        <taxon>Panicum</taxon>
        <taxon>Panicum sect. Hiantes</taxon>
    </lineage>
</organism>
<proteinExistence type="predicted"/>
<feature type="compositionally biased region" description="Pro residues" evidence="1">
    <location>
        <begin position="107"/>
        <end position="119"/>
    </location>
</feature>
<gene>
    <name evidence="2" type="ORF">PVAP13_5KG356214</name>
</gene>
<feature type="compositionally biased region" description="Polar residues" evidence="1">
    <location>
        <begin position="75"/>
        <end position="90"/>
    </location>
</feature>
<accession>A0A8T0SN43</accession>
<comment type="caution">
    <text evidence="2">The sequence shown here is derived from an EMBL/GenBank/DDBJ whole genome shotgun (WGS) entry which is preliminary data.</text>
</comment>
<evidence type="ECO:0000313" key="2">
    <source>
        <dbReference type="EMBL" id="KAG2597826.1"/>
    </source>
</evidence>